<comment type="subcellular location">
    <subcellularLocation>
        <location evidence="1">Nucleus</location>
    </subcellularLocation>
</comment>
<evidence type="ECO:0000256" key="1">
    <source>
        <dbReference type="ARBA" id="ARBA00004123"/>
    </source>
</evidence>
<dbReference type="InterPro" id="IPR027417">
    <property type="entry name" value="P-loop_NTPase"/>
</dbReference>
<dbReference type="InterPro" id="IPR041679">
    <property type="entry name" value="DNA2/NAM7-like_C"/>
</dbReference>
<evidence type="ECO:0000256" key="14">
    <source>
        <dbReference type="ARBA" id="ARBA00044969"/>
    </source>
</evidence>
<evidence type="ECO:0000256" key="15">
    <source>
        <dbReference type="ARBA" id="ARBA00048954"/>
    </source>
</evidence>
<evidence type="ECO:0000256" key="12">
    <source>
        <dbReference type="ARBA" id="ARBA00023235"/>
    </source>
</evidence>
<dbReference type="Gene3D" id="3.40.50.300">
    <property type="entry name" value="P-loop containing nucleotide triphosphate hydrolases"/>
    <property type="match status" value="2"/>
</dbReference>
<feature type="compositionally biased region" description="Basic and acidic residues" evidence="20">
    <location>
        <begin position="390"/>
        <end position="411"/>
    </location>
</feature>
<dbReference type="SUPFAM" id="SSF52540">
    <property type="entry name" value="P-loop containing nucleoside triphosphate hydrolases"/>
    <property type="match status" value="1"/>
</dbReference>
<evidence type="ECO:0000256" key="11">
    <source>
        <dbReference type="ARBA" id="ARBA00023204"/>
    </source>
</evidence>
<dbReference type="InterPro" id="IPR018838">
    <property type="entry name" value="ZGRF1-like_N"/>
</dbReference>
<protein>
    <recommendedName>
        <fullName evidence="17">5'-3' DNA helicase ZGRF1</fullName>
        <ecNumber evidence="14">5.6.2.3</ecNumber>
    </recommendedName>
    <alternativeName>
        <fullName evidence="18">GRF-type zinc finger domain-containing protein 1</fullName>
    </alternativeName>
</protein>
<reference evidence="22" key="1">
    <citation type="thesis" date="2020" institute="ProQuest LLC" country="789 East Eisenhower Parkway, Ann Arbor, MI, USA">
        <title>Comparative Genomics and Chromosome Evolution.</title>
        <authorList>
            <person name="Mudd A.B."/>
        </authorList>
    </citation>
    <scope>NUCLEOTIDE SEQUENCE</scope>
    <source>
        <strain evidence="22">237g6f4</strain>
        <tissue evidence="22">Blood</tissue>
    </source>
</reference>
<dbReference type="Pfam" id="PF10382">
    <property type="entry name" value="ZGRF1-like_N"/>
    <property type="match status" value="1"/>
</dbReference>
<dbReference type="EC" id="5.6.2.3" evidence="14"/>
<comment type="caution">
    <text evidence="22">The sequence shown here is derived from an EMBL/GenBank/DDBJ whole genome shotgun (WGS) entry which is preliminary data.</text>
</comment>
<keyword evidence="13" id="KW-0539">Nucleus</keyword>
<dbReference type="PANTHER" id="PTHR28535">
    <property type="entry name" value="ZINC FINGER GRF-TYPE CONTAINING 1"/>
    <property type="match status" value="1"/>
</dbReference>
<evidence type="ECO:0000256" key="3">
    <source>
        <dbReference type="ARBA" id="ARBA00022723"/>
    </source>
</evidence>
<evidence type="ECO:0000313" key="22">
    <source>
        <dbReference type="EMBL" id="KAG8592940.1"/>
    </source>
</evidence>
<evidence type="ECO:0000313" key="23">
    <source>
        <dbReference type="Proteomes" id="UP000824782"/>
    </source>
</evidence>
<dbReference type="InterPro" id="IPR052800">
    <property type="entry name" value="DNA_Repair_Helicase_ZGRF1"/>
</dbReference>
<dbReference type="FunFam" id="3.40.50.300:FF:001087">
    <property type="entry name" value="ZGRF1 isoform 9"/>
    <property type="match status" value="1"/>
</dbReference>
<keyword evidence="23" id="KW-1185">Reference proteome</keyword>
<sequence>MAAQVYIVLYTHQKTKKIKLWHDGLLKTSGGKQAVLYSDKGQHLDSVYLKTELVSPGDELESDRYLITVEAVGENISSSKSSTEIKEVQNREAFKPIGLRPPASLKRKFLGFQGPREITKKPSLEPEESATLLSSPLANGRFSQAPQLYTTSPLFAAVYGKQADKDEQVNCSNLTAITAKNANVGAFSNFSASPEHTETINGERIVEQQTKPNPRSTAQILALLNIFPSPEGSAAGQLSAGVSNVSSNEVPKTTLMRNAPGDAKPRKLPNVLSDVIANPIKSRWEVYLDNVPASGTSHDNPDDDLLLLSPGKRLDASWESDRKMDIVEKTPLLDSRVTEYDLKNSLPPTPETMAVDTDDIMVADDNTHGPFSEISFNLMDSFDFTQLDDTDSKESGKESASDLVKEGSDCNEKQGFIQKGSQENNEHNTDCGVSASEFPFDKAHSEGITQPLLKGQSTKAKTEVMTESKNILIVGKGEFLLPAERGHISSSTVKFQSDDMSNQMELPKNQDELFGYFTDDSSHRLPNANIPNTVRGSDEDCNSPKVLPSVCSISLFRSLIEPSSALESLNGYSVNSPATTKNTESGVQTQREEEQATSKQNILTQWTQGSECDLELSQWSPSKFNKMKTPVQNQTEGVCRFTLRPRQSNSVENMLTKMHESTTSLDQNDFSDSTKIHKVQSRIMKESIAISVPENEVNDITFNTTNALEPSTLLLRNSRNSGVSSELQSSKWTVYQSACSGNFLEENKEDSDFCPQSVFRRKNEINAIPNIDVEATASPNISTLKDKLGYPSNADCGSRDQILTKILTPSECLKHFKGIKCSFSQETRDEQDLLSCELGFPCSKTVLSSSVPKRKVNIPTFFKSRAHYKQVFSACLSEHLNIVMYDLSQRLHKAYSKVNMSFYTSNGDEEHMKQNAAPFCQHKQPAKLVMTKKEGPNKGRFFYACDAPKGSQCKFFKWLNEVKGTNTDINHKETRLVMADMKSLSSYVRCHNINLYEESQLIIRKLSTFPQRQYGRLKNVANVASDFCNSKTRLYLKLSRKDISSTYSKDDLWVISKTLNFDPLDTFIACSVFFGPSSNNDIEISPLKGYSPSNWPSNMVVHALLVCNASTELTSLRNIQEHFNPSSLPIMPHLLTRSSGYEKYERPIKISRGKFKPPAITAKVSTKCNIADHGFVLNLAREMIMQFYLNDDQATALLQIAHMMSSSDEFQGPHAAPISIIHGVFGAGKSYLLAVVVLFLVQLFETHNPPEENSSCHWKLLISSSTNVAVDRVLLGLLDLGFDRFIRVGSIRKIAKPILPHSLHAGSENESEQLRELQALLKEDLTPGEKVYVRKSMELHKLGTNKTLLEQVRVVGATCAACPFPCLSNLKFPVVILDECSQMTEPSSVLPIARFQCEKLILVGDPKQLSPTIQGSEAVHEHGLEQTLFNRLILMGHQAVMLRTQYRCHPSISAIANDLFYEGSLLNGVSDEDRKPLLDWLPTVCFYNANGTEQVEGNNSFYNVEEANFIVKLIQSLIASGIEGSMIGVITLYKSQMNKVCCMLSSATVCDSSDMKAVQVSTVDAFQGAEKEIIILSCVRTRQVGFIDSEKRMNVALTRGKRHLLIVGSLACLTKNKLWEQVIHHCEKQKDGLKHVSQWDERLNSILALYQKRKEEVEASNSQKNTSKELNDGPRKAYSGYV</sequence>
<comment type="catalytic activity">
    <reaction evidence="15">
        <text>ATP + H2O = ADP + phosphate + H(+)</text>
        <dbReference type="Rhea" id="RHEA:13065"/>
        <dbReference type="ChEBI" id="CHEBI:15377"/>
        <dbReference type="ChEBI" id="CHEBI:15378"/>
        <dbReference type="ChEBI" id="CHEBI:30616"/>
        <dbReference type="ChEBI" id="CHEBI:43474"/>
        <dbReference type="ChEBI" id="CHEBI:456216"/>
        <dbReference type="EC" id="5.6.2.3"/>
    </reaction>
</comment>
<evidence type="ECO:0000256" key="2">
    <source>
        <dbReference type="ARBA" id="ARBA00022553"/>
    </source>
</evidence>
<dbReference type="GO" id="GO:0008270">
    <property type="term" value="F:zinc ion binding"/>
    <property type="evidence" value="ECO:0007669"/>
    <property type="project" value="UniProtKB-KW"/>
</dbReference>
<keyword evidence="6 19" id="KW-0863">Zinc-finger</keyword>
<keyword evidence="10" id="KW-0067">ATP-binding</keyword>
<keyword evidence="8" id="KW-0347">Helicase</keyword>
<evidence type="ECO:0000256" key="17">
    <source>
        <dbReference type="ARBA" id="ARBA00072540"/>
    </source>
</evidence>
<feature type="compositionally biased region" description="Polar residues" evidence="20">
    <location>
        <begin position="573"/>
        <end position="589"/>
    </location>
</feature>
<evidence type="ECO:0000256" key="6">
    <source>
        <dbReference type="ARBA" id="ARBA00022771"/>
    </source>
</evidence>
<evidence type="ECO:0000256" key="20">
    <source>
        <dbReference type="SAM" id="MobiDB-lite"/>
    </source>
</evidence>
<feature type="region of interest" description="Disordered" evidence="20">
    <location>
        <begin position="573"/>
        <end position="598"/>
    </location>
</feature>
<evidence type="ECO:0000256" key="5">
    <source>
        <dbReference type="ARBA" id="ARBA00022763"/>
    </source>
</evidence>
<evidence type="ECO:0000256" key="8">
    <source>
        <dbReference type="ARBA" id="ARBA00022806"/>
    </source>
</evidence>
<gene>
    <name evidence="22" type="ORF">GDO81_000678</name>
</gene>
<dbReference type="GO" id="GO:0006302">
    <property type="term" value="P:double-strand break repair"/>
    <property type="evidence" value="ECO:0007669"/>
    <property type="project" value="TreeGrafter"/>
</dbReference>
<evidence type="ECO:0000256" key="19">
    <source>
        <dbReference type="PROSITE-ProRule" id="PRU01343"/>
    </source>
</evidence>
<evidence type="ECO:0000259" key="21">
    <source>
        <dbReference type="PROSITE" id="PS51999"/>
    </source>
</evidence>
<name>A0AAV7D664_ENGPU</name>
<dbReference type="Pfam" id="PF13086">
    <property type="entry name" value="AAA_11"/>
    <property type="match status" value="2"/>
</dbReference>
<dbReference type="GO" id="GO:0005524">
    <property type="term" value="F:ATP binding"/>
    <property type="evidence" value="ECO:0007669"/>
    <property type="project" value="UniProtKB-KW"/>
</dbReference>
<dbReference type="CDD" id="cd18808">
    <property type="entry name" value="SF1_C_Upf1"/>
    <property type="match status" value="1"/>
</dbReference>
<comment type="subunit">
    <text evidence="16">Interacts with DNA repair protein RAD51; the interaction promotes RAD51 strand exchange activity. Also interacts with DNA repair proteins EXO1 and BRCA1; the interactions are increased following DNA damage induction.</text>
</comment>
<dbReference type="EMBL" id="WNYA01000001">
    <property type="protein sequence ID" value="KAG8592940.1"/>
    <property type="molecule type" value="Genomic_DNA"/>
</dbReference>
<dbReference type="InterPro" id="IPR041677">
    <property type="entry name" value="DNA2/NAM7_AAA_11"/>
</dbReference>
<keyword evidence="4" id="KW-0547">Nucleotide-binding</keyword>
<feature type="region of interest" description="Disordered" evidence="20">
    <location>
        <begin position="1658"/>
        <end position="1682"/>
    </location>
</feature>
<feature type="compositionally biased region" description="Basic and acidic residues" evidence="20">
    <location>
        <begin position="1666"/>
        <end position="1675"/>
    </location>
</feature>
<dbReference type="InterPro" id="IPR010666">
    <property type="entry name" value="Znf_GRF"/>
</dbReference>
<evidence type="ECO:0000256" key="7">
    <source>
        <dbReference type="ARBA" id="ARBA00022801"/>
    </source>
</evidence>
<dbReference type="InterPro" id="IPR047187">
    <property type="entry name" value="SF1_C_Upf1"/>
</dbReference>
<evidence type="ECO:0000256" key="4">
    <source>
        <dbReference type="ARBA" id="ARBA00022741"/>
    </source>
</evidence>
<keyword evidence="2" id="KW-0597">Phosphoprotein</keyword>
<dbReference type="GO" id="GO:0005634">
    <property type="term" value="C:nucleus"/>
    <property type="evidence" value="ECO:0007669"/>
    <property type="project" value="UniProtKB-SubCell"/>
</dbReference>
<evidence type="ECO:0000256" key="13">
    <source>
        <dbReference type="ARBA" id="ARBA00023242"/>
    </source>
</evidence>
<feature type="domain" description="GRF-type" evidence="21">
    <location>
        <begin position="920"/>
        <end position="962"/>
    </location>
</feature>
<dbReference type="GO" id="GO:0035861">
    <property type="term" value="C:site of double-strand break"/>
    <property type="evidence" value="ECO:0007669"/>
    <property type="project" value="TreeGrafter"/>
</dbReference>
<dbReference type="PROSITE" id="PS51999">
    <property type="entry name" value="ZF_GRF"/>
    <property type="match status" value="1"/>
</dbReference>
<keyword evidence="5" id="KW-0227">DNA damage</keyword>
<evidence type="ECO:0000256" key="18">
    <source>
        <dbReference type="ARBA" id="ARBA00083828"/>
    </source>
</evidence>
<keyword evidence="9" id="KW-0862">Zinc</keyword>
<dbReference type="Pfam" id="PF06839">
    <property type="entry name" value="Zn_ribbon_GRF"/>
    <property type="match status" value="1"/>
</dbReference>
<feature type="region of interest" description="Disordered" evidence="20">
    <location>
        <begin position="389"/>
        <end position="411"/>
    </location>
</feature>
<evidence type="ECO:0000256" key="16">
    <source>
        <dbReference type="ARBA" id="ARBA00066212"/>
    </source>
</evidence>
<keyword evidence="3" id="KW-0479">Metal-binding</keyword>
<dbReference type="GO" id="GO:0016787">
    <property type="term" value="F:hydrolase activity"/>
    <property type="evidence" value="ECO:0007669"/>
    <property type="project" value="UniProtKB-KW"/>
</dbReference>
<organism evidence="22 23">
    <name type="scientific">Engystomops pustulosus</name>
    <name type="common">Tungara frog</name>
    <name type="synonym">Physalaemus pustulosus</name>
    <dbReference type="NCBI Taxonomy" id="76066"/>
    <lineage>
        <taxon>Eukaryota</taxon>
        <taxon>Metazoa</taxon>
        <taxon>Chordata</taxon>
        <taxon>Craniata</taxon>
        <taxon>Vertebrata</taxon>
        <taxon>Euteleostomi</taxon>
        <taxon>Amphibia</taxon>
        <taxon>Batrachia</taxon>
        <taxon>Anura</taxon>
        <taxon>Neobatrachia</taxon>
        <taxon>Hyloidea</taxon>
        <taxon>Leptodactylidae</taxon>
        <taxon>Leiuperinae</taxon>
        <taxon>Engystomops</taxon>
    </lineage>
</organism>
<proteinExistence type="predicted"/>
<evidence type="ECO:0000256" key="9">
    <source>
        <dbReference type="ARBA" id="ARBA00022833"/>
    </source>
</evidence>
<dbReference type="GO" id="GO:0043139">
    <property type="term" value="F:5'-3' DNA helicase activity"/>
    <property type="evidence" value="ECO:0007669"/>
    <property type="project" value="UniProtKB-EC"/>
</dbReference>
<dbReference type="Proteomes" id="UP000824782">
    <property type="component" value="Unassembled WGS sequence"/>
</dbReference>
<dbReference type="Pfam" id="PF13087">
    <property type="entry name" value="AAA_12"/>
    <property type="match status" value="1"/>
</dbReference>
<keyword evidence="7" id="KW-0378">Hydrolase</keyword>
<keyword evidence="12" id="KW-0413">Isomerase</keyword>
<dbReference type="PANTHER" id="PTHR28535:SF1">
    <property type="entry name" value="PROTEIN ZGRF1"/>
    <property type="match status" value="1"/>
</dbReference>
<accession>A0AAV7D664</accession>
<evidence type="ECO:0000256" key="10">
    <source>
        <dbReference type="ARBA" id="ARBA00022840"/>
    </source>
</evidence>
<keyword evidence="11" id="KW-0234">DNA repair</keyword>